<dbReference type="KEGG" id="nvi:100122384"/>
<gene>
    <name evidence="13" type="primary">100122384</name>
</gene>
<evidence type="ECO:0000256" key="10">
    <source>
        <dbReference type="PIRSR" id="PIRSR000439-1"/>
    </source>
</evidence>
<keyword evidence="3 9" id="KW-0808">Transferase</keyword>
<sequence length="533" mass="62081">MVNEDVPKVRLRHEKMNSVDGSPTKGLAPLDAEKMDKLQDRMQEMRKTVVEDLDAMMSEVRELKLAASGMQSSGANGTEDNRTTRRNGKLQDKVFVARNSYLTDLFEISHFRTIYNIFIVMLMILFLNTAVHDFIETGTTHVGIGTIIRSFGNFSTTILIWILMTISTFVTYLGFSMWAHKREEFSPKSFKLKAWDYLFLIAHAAQQLAFITIPAKFLIDIQHPPASSLLILMEQVRMLMKTYAFVRSTAPRILVQKAKDEDNKRVVCPGFSKFLYFLFAPTLVYRDEYPRTKEIKWKVVLTNFVEVLLVVFYVAFMFERFIIPPFDKFGSKILEPHAVVLTIFSLMLPGLIMFLFGFYTVLHTWQNCMAELLRFSDRLFYKDWWNCTSYDAYYRTWNIIVHDWLYAYIYKDVYETLHNKVIATFTVFLVSAAFHEYILAFTFQFFYPVMMLMFGGFGMLFVFITKNYSKMDGNIFIWFGLFAGNGILFSLYSMEYYARGHCLPYEDPLFDLLLPRSWACRPSELNASAAAVS</sequence>
<dbReference type="PIRSF" id="PIRSF000439">
    <property type="entry name" value="Oat_ACAT_DAG_ARE"/>
    <property type="match status" value="1"/>
</dbReference>
<evidence type="ECO:0000256" key="7">
    <source>
        <dbReference type="ARBA" id="ARBA00023136"/>
    </source>
</evidence>
<dbReference type="EnsemblMetazoa" id="XM_001605941">
    <property type="protein sequence ID" value="XP_001605991"/>
    <property type="gene ID" value="LOC100122384"/>
</dbReference>
<evidence type="ECO:0000256" key="9">
    <source>
        <dbReference type="PIRNR" id="PIRNR000439"/>
    </source>
</evidence>
<protein>
    <recommendedName>
        <fullName evidence="9">O-acyltransferase</fullName>
    </recommendedName>
</protein>
<evidence type="ECO:0000256" key="4">
    <source>
        <dbReference type="ARBA" id="ARBA00022692"/>
    </source>
</evidence>
<dbReference type="SMR" id="A0A7M7GFV4"/>
<dbReference type="GO" id="GO:0005789">
    <property type="term" value="C:endoplasmic reticulum membrane"/>
    <property type="evidence" value="ECO:0007669"/>
    <property type="project" value="UniProtKB-SubCell"/>
</dbReference>
<evidence type="ECO:0000256" key="11">
    <source>
        <dbReference type="SAM" id="MobiDB-lite"/>
    </source>
</evidence>
<proteinExistence type="inferred from homology"/>
<keyword evidence="6 12" id="KW-1133">Transmembrane helix</keyword>
<evidence type="ECO:0000313" key="14">
    <source>
        <dbReference type="Proteomes" id="UP000002358"/>
    </source>
</evidence>
<dbReference type="FunCoup" id="A0A7M7GFV4">
    <property type="interactions" value="260"/>
</dbReference>
<dbReference type="PANTHER" id="PTHR10408">
    <property type="entry name" value="STEROL O-ACYLTRANSFERASE"/>
    <property type="match status" value="1"/>
</dbReference>
<evidence type="ECO:0000256" key="1">
    <source>
        <dbReference type="ARBA" id="ARBA00004477"/>
    </source>
</evidence>
<dbReference type="OMA" id="SCMIEDV"/>
<dbReference type="GO" id="GO:0008203">
    <property type="term" value="P:cholesterol metabolic process"/>
    <property type="evidence" value="ECO:0007669"/>
    <property type="project" value="TreeGrafter"/>
</dbReference>
<comment type="similarity">
    <text evidence="2 9">Belongs to the membrane-bound acyltransferase family. Sterol o-acyltransferase subfamily.</text>
</comment>
<evidence type="ECO:0000256" key="5">
    <source>
        <dbReference type="ARBA" id="ARBA00022824"/>
    </source>
</evidence>
<evidence type="ECO:0000256" key="2">
    <source>
        <dbReference type="ARBA" id="ARBA00009010"/>
    </source>
</evidence>
<keyword evidence="8 9" id="KW-0012">Acyltransferase</keyword>
<dbReference type="Proteomes" id="UP000002358">
    <property type="component" value="Chromosome 2"/>
</dbReference>
<dbReference type="Pfam" id="PF03062">
    <property type="entry name" value="MBOAT"/>
    <property type="match status" value="1"/>
</dbReference>
<dbReference type="InParanoid" id="A0A7M7GFV4"/>
<name>A0A7M7GFV4_NASVI</name>
<accession>A0A7M7GFV4</accession>
<keyword evidence="4 12" id="KW-0812">Transmembrane</keyword>
<dbReference type="InterPro" id="IPR004299">
    <property type="entry name" value="MBOAT_fam"/>
</dbReference>
<feature type="transmembrane region" description="Helical" evidence="12">
    <location>
        <begin position="339"/>
        <end position="362"/>
    </location>
</feature>
<dbReference type="AlphaFoldDB" id="A0A7M7GFV4"/>
<feature type="transmembrane region" description="Helical" evidence="12">
    <location>
        <begin position="475"/>
        <end position="494"/>
    </location>
</feature>
<feature type="transmembrane region" description="Helical" evidence="12">
    <location>
        <begin position="113"/>
        <end position="131"/>
    </location>
</feature>
<comment type="subcellular location">
    <subcellularLocation>
        <location evidence="1 9">Endoplasmic reticulum membrane</location>
        <topology evidence="1 9">Multi-pass membrane protein</topology>
    </subcellularLocation>
</comment>
<dbReference type="InterPro" id="IPR014371">
    <property type="entry name" value="Oat_ACAT_DAG_ARE"/>
</dbReference>
<evidence type="ECO:0000256" key="6">
    <source>
        <dbReference type="ARBA" id="ARBA00022989"/>
    </source>
</evidence>
<evidence type="ECO:0000256" key="3">
    <source>
        <dbReference type="ARBA" id="ARBA00022679"/>
    </source>
</evidence>
<organism evidence="13 14">
    <name type="scientific">Nasonia vitripennis</name>
    <name type="common">Parasitic wasp</name>
    <dbReference type="NCBI Taxonomy" id="7425"/>
    <lineage>
        <taxon>Eukaryota</taxon>
        <taxon>Metazoa</taxon>
        <taxon>Ecdysozoa</taxon>
        <taxon>Arthropoda</taxon>
        <taxon>Hexapoda</taxon>
        <taxon>Insecta</taxon>
        <taxon>Pterygota</taxon>
        <taxon>Neoptera</taxon>
        <taxon>Endopterygota</taxon>
        <taxon>Hymenoptera</taxon>
        <taxon>Apocrita</taxon>
        <taxon>Proctotrupomorpha</taxon>
        <taxon>Chalcidoidea</taxon>
        <taxon>Pteromalidae</taxon>
        <taxon>Pteromalinae</taxon>
        <taxon>Nasonia</taxon>
    </lineage>
</organism>
<keyword evidence="5 9" id="KW-0256">Endoplasmic reticulum</keyword>
<feature type="region of interest" description="Disordered" evidence="11">
    <location>
        <begin position="1"/>
        <end position="29"/>
    </location>
</feature>
<evidence type="ECO:0000256" key="12">
    <source>
        <dbReference type="SAM" id="Phobius"/>
    </source>
</evidence>
<evidence type="ECO:0000256" key="8">
    <source>
        <dbReference type="ARBA" id="ARBA00023315"/>
    </source>
</evidence>
<dbReference type="OrthoDB" id="10039049at2759"/>
<feature type="transmembrane region" description="Helical" evidence="12">
    <location>
        <begin position="151"/>
        <end position="175"/>
    </location>
</feature>
<keyword evidence="14" id="KW-1185">Reference proteome</keyword>
<reference evidence="13" key="1">
    <citation type="submission" date="2021-01" db="UniProtKB">
        <authorList>
            <consortium name="EnsemblMetazoa"/>
        </authorList>
    </citation>
    <scope>IDENTIFICATION</scope>
</reference>
<dbReference type="PANTHER" id="PTHR10408:SF8">
    <property type="entry name" value="O-ACYLTRANSFERASE"/>
    <property type="match status" value="1"/>
</dbReference>
<feature type="transmembrane region" description="Helical" evidence="12">
    <location>
        <begin position="445"/>
        <end position="463"/>
    </location>
</feature>
<dbReference type="GO" id="GO:0008374">
    <property type="term" value="F:O-acyltransferase activity"/>
    <property type="evidence" value="ECO:0007669"/>
    <property type="project" value="InterPro"/>
</dbReference>
<feature type="active site" evidence="10">
    <location>
        <position position="435"/>
    </location>
</feature>
<keyword evidence="7 9" id="KW-0472">Membrane</keyword>
<evidence type="ECO:0000313" key="13">
    <source>
        <dbReference type="EnsemblMetazoa" id="XP_001605991"/>
    </source>
</evidence>
<feature type="transmembrane region" description="Helical" evidence="12">
    <location>
        <begin position="297"/>
        <end position="318"/>
    </location>
</feature>
<feature type="transmembrane region" description="Helical" evidence="12">
    <location>
        <begin position="421"/>
        <end position="439"/>
    </location>
</feature>